<evidence type="ECO:0000313" key="2">
    <source>
        <dbReference type="EMBL" id="KAF7352089.1"/>
    </source>
</evidence>
<dbReference type="Pfam" id="PF20703">
    <property type="entry name" value="nSTAND1"/>
    <property type="match status" value="1"/>
</dbReference>
<accession>A0A8H7CVJ4</accession>
<reference evidence="2" key="1">
    <citation type="submission" date="2020-05" db="EMBL/GenBank/DDBJ databases">
        <title>Mycena genomes resolve the evolution of fungal bioluminescence.</title>
        <authorList>
            <person name="Tsai I.J."/>
        </authorList>
    </citation>
    <scope>NUCLEOTIDE SEQUENCE</scope>
    <source>
        <strain evidence="2">CCC161011</strain>
    </source>
</reference>
<name>A0A8H7CVJ4_9AGAR</name>
<dbReference type="InterPro" id="IPR003593">
    <property type="entry name" value="AAA+_ATPase"/>
</dbReference>
<dbReference type="InterPro" id="IPR027417">
    <property type="entry name" value="P-loop_NTPase"/>
</dbReference>
<dbReference type="Proteomes" id="UP000620124">
    <property type="component" value="Unassembled WGS sequence"/>
</dbReference>
<sequence length="369" mass="40765">MSLSIHSDIQAPKMLEQIAQYARMLQRFDSCLRSQRELGTLRRLFKQGEIMAQLESCETELRALLAIFTAKQETGLATALVKFNIDTEMRHQELLEMISSQSSSFETVSLIGQSSLNTSSGSFSLLPASPKIFHGRESEFEQLVDILMTDPARVVILGPGGMGKTTLAMATLHHHKVANKYQTRHFISCESAHTRDSLVAIIGSYLGLDTSSTSERAVLALLSAGQPCLIILDNFETPWEALEGRAKVEAFLALLADIPHVALLLTMRGAERPGKVQWTHPFIRPLMPLDQAAARQTFLEIADETHDSSEVDQLLKITDNIPLAVQLVAGIAASVGCQDTMERWNLERTALLSAVHACNFHLMQRSCLV</sequence>
<dbReference type="AlphaFoldDB" id="A0A8H7CVJ4"/>
<dbReference type="PANTHER" id="PTHR47691:SF3">
    <property type="entry name" value="HTH-TYPE TRANSCRIPTIONAL REGULATOR RV0890C-RELATED"/>
    <property type="match status" value="1"/>
</dbReference>
<evidence type="ECO:0000259" key="1">
    <source>
        <dbReference type="SMART" id="SM00382"/>
    </source>
</evidence>
<dbReference type="EMBL" id="JACAZI010000009">
    <property type="protein sequence ID" value="KAF7352089.1"/>
    <property type="molecule type" value="Genomic_DNA"/>
</dbReference>
<protein>
    <submittedName>
        <fullName evidence="2">CTLH domain-containing protein</fullName>
    </submittedName>
</protein>
<dbReference type="SUPFAM" id="SSF52540">
    <property type="entry name" value="P-loop containing nucleoside triphosphate hydrolases"/>
    <property type="match status" value="1"/>
</dbReference>
<organism evidence="2 3">
    <name type="scientific">Mycena venus</name>
    <dbReference type="NCBI Taxonomy" id="2733690"/>
    <lineage>
        <taxon>Eukaryota</taxon>
        <taxon>Fungi</taxon>
        <taxon>Dikarya</taxon>
        <taxon>Basidiomycota</taxon>
        <taxon>Agaricomycotina</taxon>
        <taxon>Agaricomycetes</taxon>
        <taxon>Agaricomycetidae</taxon>
        <taxon>Agaricales</taxon>
        <taxon>Marasmiineae</taxon>
        <taxon>Mycenaceae</taxon>
        <taxon>Mycena</taxon>
    </lineage>
</organism>
<dbReference type="SMART" id="SM00382">
    <property type="entry name" value="AAA"/>
    <property type="match status" value="1"/>
</dbReference>
<dbReference type="InterPro" id="IPR049052">
    <property type="entry name" value="nSTAND1"/>
</dbReference>
<gene>
    <name evidence="2" type="ORF">MVEN_01171700</name>
</gene>
<dbReference type="PANTHER" id="PTHR47691">
    <property type="entry name" value="REGULATOR-RELATED"/>
    <property type="match status" value="1"/>
</dbReference>
<dbReference type="PRINTS" id="PR00364">
    <property type="entry name" value="DISEASERSIST"/>
</dbReference>
<dbReference type="Gene3D" id="3.40.50.300">
    <property type="entry name" value="P-loop containing nucleotide triphosphate hydrolases"/>
    <property type="match status" value="1"/>
</dbReference>
<keyword evidence="3" id="KW-1185">Reference proteome</keyword>
<dbReference type="OrthoDB" id="691197at2759"/>
<evidence type="ECO:0000313" key="3">
    <source>
        <dbReference type="Proteomes" id="UP000620124"/>
    </source>
</evidence>
<feature type="domain" description="AAA+ ATPase" evidence="1">
    <location>
        <begin position="150"/>
        <end position="303"/>
    </location>
</feature>
<comment type="caution">
    <text evidence="2">The sequence shown here is derived from an EMBL/GenBank/DDBJ whole genome shotgun (WGS) entry which is preliminary data.</text>
</comment>
<proteinExistence type="predicted"/>